<dbReference type="AlphaFoldDB" id="A0ABD2QBK2"/>
<comment type="caution">
    <text evidence="1">The sequence shown here is derived from an EMBL/GenBank/DDBJ whole genome shotgun (WGS) entry which is preliminary data.</text>
</comment>
<gene>
    <name evidence="1" type="ORF">Ciccas_004413</name>
</gene>
<reference evidence="1 2" key="1">
    <citation type="submission" date="2024-11" db="EMBL/GenBank/DDBJ databases">
        <title>Adaptive evolution of stress response genes in parasites aligns with host niche diversity.</title>
        <authorList>
            <person name="Hahn C."/>
            <person name="Resl P."/>
        </authorList>
    </citation>
    <scope>NUCLEOTIDE SEQUENCE [LARGE SCALE GENOMIC DNA]</scope>
    <source>
        <strain evidence="1">EGGRZ-B1_66</strain>
        <tissue evidence="1">Body</tissue>
    </source>
</reference>
<dbReference type="EMBL" id="JBJKFK010000460">
    <property type="protein sequence ID" value="KAL3316935.1"/>
    <property type="molecule type" value="Genomic_DNA"/>
</dbReference>
<accession>A0ABD2QBK2</accession>
<organism evidence="1 2">
    <name type="scientific">Cichlidogyrus casuarinus</name>
    <dbReference type="NCBI Taxonomy" id="1844966"/>
    <lineage>
        <taxon>Eukaryota</taxon>
        <taxon>Metazoa</taxon>
        <taxon>Spiralia</taxon>
        <taxon>Lophotrochozoa</taxon>
        <taxon>Platyhelminthes</taxon>
        <taxon>Monogenea</taxon>
        <taxon>Monopisthocotylea</taxon>
        <taxon>Dactylogyridea</taxon>
        <taxon>Ancyrocephalidae</taxon>
        <taxon>Cichlidogyrus</taxon>
    </lineage>
</organism>
<proteinExistence type="predicted"/>
<name>A0ABD2QBK2_9PLAT</name>
<evidence type="ECO:0000313" key="1">
    <source>
        <dbReference type="EMBL" id="KAL3316935.1"/>
    </source>
</evidence>
<keyword evidence="2" id="KW-1185">Reference proteome</keyword>
<dbReference type="Proteomes" id="UP001626550">
    <property type="component" value="Unassembled WGS sequence"/>
</dbReference>
<evidence type="ECO:0000313" key="2">
    <source>
        <dbReference type="Proteomes" id="UP001626550"/>
    </source>
</evidence>
<protein>
    <submittedName>
        <fullName evidence="1">Uncharacterized protein</fullName>
    </submittedName>
</protein>
<sequence>MLTNESTSLNMFSNLDSGSTLNPKTYEPLLTYYNQTAKLSLGDTLSELEIATVLNEVSSVLAKWNDAAQSSDVFRLFWRFISQDLDRLAANQSSKVTIHDFFDTCTFSDQQLLTAVQQFLLRIPIQVLSQGMQLELRSLQRKSIFFFFRLLGLLLKRELNSLPSMELIFSFVKDIFRKSCEKSFADLAWDTSQLISLHVSFLAVFHLIITDFSSINVAICKAPVFHDFCDLFTLLTE</sequence>